<dbReference type="GO" id="GO:0017046">
    <property type="term" value="F:peptide hormone binding"/>
    <property type="evidence" value="ECO:0007669"/>
    <property type="project" value="TreeGrafter"/>
</dbReference>
<dbReference type="Proteomes" id="UP000186922">
    <property type="component" value="Unassembled WGS sequence"/>
</dbReference>
<dbReference type="STRING" id="947166.A0A1D1W040"/>
<comment type="subcellular location">
    <subcellularLocation>
        <location evidence="1">Membrane</location>
    </subcellularLocation>
</comment>
<dbReference type="GO" id="GO:0038023">
    <property type="term" value="F:signaling receptor activity"/>
    <property type="evidence" value="ECO:0007669"/>
    <property type="project" value="TreeGrafter"/>
</dbReference>
<keyword evidence="2" id="KW-0812">Transmembrane</keyword>
<evidence type="ECO:0000256" key="5">
    <source>
        <dbReference type="SAM" id="SignalP"/>
    </source>
</evidence>
<evidence type="ECO:0000313" key="8">
    <source>
        <dbReference type="Proteomes" id="UP000186922"/>
    </source>
</evidence>
<keyword evidence="4" id="KW-0472">Membrane</keyword>
<sequence>MCQNCQLVLVSLLLQTMIASLGHADQLSNHTYSGFKTPSSPRVHFVAFVAYYGPFVIPAIHVAIKGASRGNANVTFTYSTLSNPGDPSCDQFNGLVTNYLANYYYKLQEQPDVYLIVLATGCSTATAGIADLAREWDIPIVVSAGTGNELRDKRRYPSLVGFMPADYGAYSHVFRHLMDWYKWRTVSIICDPMASEMAGSYYANEYRGMCDSWARILSPKYTVFALTANLTSSASRKNALIQARAQCRVIVIITHMDRLRQTMVEAYRRNMTSPDFVYMSFCTYNVPDSFQGTPHWKRNDILDTEAGLAFESLLIITLAHPPVSVGLQSYYEAVLNASRELFNKSQPITDNGKIFGISAHTAVHVTAQVLAEKQEVDILRDGSSFAKSTRNRAFPSVDGQCKLNAKGDRDSLYAVIGITHETGQIEVADCFVNFIGKMPRSSRSYPAFQTNYHNTVS</sequence>
<keyword evidence="8" id="KW-1185">Reference proteome</keyword>
<evidence type="ECO:0000256" key="2">
    <source>
        <dbReference type="ARBA" id="ARBA00022692"/>
    </source>
</evidence>
<dbReference type="SUPFAM" id="SSF53822">
    <property type="entry name" value="Periplasmic binding protein-like I"/>
    <property type="match status" value="1"/>
</dbReference>
<dbReference type="AlphaFoldDB" id="A0A1D1W040"/>
<dbReference type="InterPro" id="IPR001828">
    <property type="entry name" value="ANF_lig-bd_rcpt"/>
</dbReference>
<feature type="chain" id="PRO_5008899051" description="Receptor ligand binding region domain-containing protein" evidence="5">
    <location>
        <begin position="25"/>
        <end position="457"/>
    </location>
</feature>
<dbReference type="PANTHER" id="PTHR44755">
    <property type="entry name" value="NATRIURETIC PEPTIDE RECEPTOR 3-RELATED"/>
    <property type="match status" value="1"/>
</dbReference>
<keyword evidence="3" id="KW-1133">Transmembrane helix</keyword>
<dbReference type="PANTHER" id="PTHR44755:SF8">
    <property type="entry name" value="RECEPTOR LIGAND BINDING REGION DOMAIN-CONTAINING PROTEIN"/>
    <property type="match status" value="1"/>
</dbReference>
<dbReference type="CDD" id="cd06352">
    <property type="entry name" value="PBP1_NPR_GC-like"/>
    <property type="match status" value="1"/>
</dbReference>
<dbReference type="InterPro" id="IPR052612">
    <property type="entry name" value="ANP_Clearance_Receptor"/>
</dbReference>
<keyword evidence="5" id="KW-0732">Signal</keyword>
<dbReference type="GO" id="GO:0007165">
    <property type="term" value="P:signal transduction"/>
    <property type="evidence" value="ECO:0007669"/>
    <property type="project" value="TreeGrafter"/>
</dbReference>
<feature type="signal peptide" evidence="5">
    <location>
        <begin position="1"/>
        <end position="24"/>
    </location>
</feature>
<evidence type="ECO:0000259" key="6">
    <source>
        <dbReference type="Pfam" id="PF01094"/>
    </source>
</evidence>
<evidence type="ECO:0000256" key="1">
    <source>
        <dbReference type="ARBA" id="ARBA00004370"/>
    </source>
</evidence>
<evidence type="ECO:0000313" key="7">
    <source>
        <dbReference type="EMBL" id="GAV06751.1"/>
    </source>
</evidence>
<organism evidence="7 8">
    <name type="scientific">Ramazzottius varieornatus</name>
    <name type="common">Water bear</name>
    <name type="synonym">Tardigrade</name>
    <dbReference type="NCBI Taxonomy" id="947166"/>
    <lineage>
        <taxon>Eukaryota</taxon>
        <taxon>Metazoa</taxon>
        <taxon>Ecdysozoa</taxon>
        <taxon>Tardigrada</taxon>
        <taxon>Eutardigrada</taxon>
        <taxon>Parachela</taxon>
        <taxon>Hypsibioidea</taxon>
        <taxon>Ramazzottiidae</taxon>
        <taxon>Ramazzottius</taxon>
    </lineage>
</organism>
<comment type="caution">
    <text evidence="7">The sequence shown here is derived from an EMBL/GenBank/DDBJ whole genome shotgun (WGS) entry which is preliminary data.</text>
</comment>
<dbReference type="Gene3D" id="3.40.50.2300">
    <property type="match status" value="2"/>
</dbReference>
<dbReference type="OrthoDB" id="10065302at2759"/>
<protein>
    <recommendedName>
        <fullName evidence="6">Receptor ligand binding region domain-containing protein</fullName>
    </recommendedName>
</protein>
<dbReference type="Pfam" id="PF01094">
    <property type="entry name" value="ANF_receptor"/>
    <property type="match status" value="1"/>
</dbReference>
<dbReference type="InterPro" id="IPR028082">
    <property type="entry name" value="Peripla_BP_I"/>
</dbReference>
<name>A0A1D1W040_RAMVA</name>
<gene>
    <name evidence="7" type="primary">RvY_16688-1</name>
    <name evidence="7" type="synonym">RvY_16688.1</name>
    <name evidence="7" type="ORF">RvY_16688</name>
</gene>
<accession>A0A1D1W040</accession>
<reference evidence="7 8" key="1">
    <citation type="journal article" date="2016" name="Nat. Commun.">
        <title>Extremotolerant tardigrade genome and improved radiotolerance of human cultured cells by tardigrade-unique protein.</title>
        <authorList>
            <person name="Hashimoto T."/>
            <person name="Horikawa D.D."/>
            <person name="Saito Y."/>
            <person name="Kuwahara H."/>
            <person name="Kozuka-Hata H."/>
            <person name="Shin-I T."/>
            <person name="Minakuchi Y."/>
            <person name="Ohishi K."/>
            <person name="Motoyama A."/>
            <person name="Aizu T."/>
            <person name="Enomoto A."/>
            <person name="Kondo K."/>
            <person name="Tanaka S."/>
            <person name="Hara Y."/>
            <person name="Koshikawa S."/>
            <person name="Sagara H."/>
            <person name="Miura T."/>
            <person name="Yokobori S."/>
            <person name="Miyagawa K."/>
            <person name="Suzuki Y."/>
            <person name="Kubo T."/>
            <person name="Oyama M."/>
            <person name="Kohara Y."/>
            <person name="Fujiyama A."/>
            <person name="Arakawa K."/>
            <person name="Katayama T."/>
            <person name="Toyoda A."/>
            <person name="Kunieda T."/>
        </authorList>
    </citation>
    <scope>NUCLEOTIDE SEQUENCE [LARGE SCALE GENOMIC DNA]</scope>
    <source>
        <strain evidence="7 8">YOKOZUNA-1</strain>
    </source>
</reference>
<dbReference type="EMBL" id="BDGG01000014">
    <property type="protein sequence ID" value="GAV06751.1"/>
    <property type="molecule type" value="Genomic_DNA"/>
</dbReference>
<evidence type="ECO:0000256" key="4">
    <source>
        <dbReference type="ARBA" id="ARBA00023136"/>
    </source>
</evidence>
<dbReference type="GO" id="GO:0016020">
    <property type="term" value="C:membrane"/>
    <property type="evidence" value="ECO:0007669"/>
    <property type="project" value="UniProtKB-SubCell"/>
</dbReference>
<feature type="domain" description="Receptor ligand binding region" evidence="6">
    <location>
        <begin position="106"/>
        <end position="420"/>
    </location>
</feature>
<proteinExistence type="predicted"/>
<evidence type="ECO:0000256" key="3">
    <source>
        <dbReference type="ARBA" id="ARBA00022989"/>
    </source>
</evidence>